<dbReference type="Pfam" id="PF02518">
    <property type="entry name" value="HATPase_c"/>
    <property type="match status" value="1"/>
</dbReference>
<gene>
    <name evidence="5" type="primary">yesM_2</name>
    <name evidence="5" type="ORF">K040078D81_06900</name>
</gene>
<dbReference type="SUPFAM" id="SSF55874">
    <property type="entry name" value="ATPase domain of HSP90 chaperone/DNA topoisomerase II/histidine kinase"/>
    <property type="match status" value="1"/>
</dbReference>
<dbReference type="Proteomes" id="UP001600943">
    <property type="component" value="Unassembled WGS sequence"/>
</dbReference>
<keyword evidence="1 5" id="KW-0418">Kinase</keyword>
<evidence type="ECO:0000256" key="1">
    <source>
        <dbReference type="ARBA" id="ARBA00022777"/>
    </source>
</evidence>
<dbReference type="PANTHER" id="PTHR34220">
    <property type="entry name" value="SENSOR HISTIDINE KINASE YPDA"/>
    <property type="match status" value="1"/>
</dbReference>
<dbReference type="Gene3D" id="6.10.340.10">
    <property type="match status" value="1"/>
</dbReference>
<keyword evidence="3" id="KW-1133">Transmembrane helix</keyword>
<feature type="domain" description="Histidine kinase" evidence="4">
    <location>
        <begin position="473"/>
        <end position="576"/>
    </location>
</feature>
<evidence type="ECO:0000313" key="5">
    <source>
        <dbReference type="EMBL" id="GAA6406573.1"/>
    </source>
</evidence>
<dbReference type="InterPro" id="IPR003594">
    <property type="entry name" value="HATPase_dom"/>
</dbReference>
<protein>
    <submittedName>
        <fullName evidence="5">Two-component system sensor histidine kinase YesM</fullName>
    </submittedName>
</protein>
<dbReference type="PROSITE" id="PS50109">
    <property type="entry name" value="HIS_KIN"/>
    <property type="match status" value="1"/>
</dbReference>
<dbReference type="InterPro" id="IPR010559">
    <property type="entry name" value="Sig_transdc_His_kin_internal"/>
</dbReference>
<dbReference type="PANTHER" id="PTHR34220:SF7">
    <property type="entry name" value="SENSOR HISTIDINE KINASE YPDA"/>
    <property type="match status" value="1"/>
</dbReference>
<feature type="transmembrane region" description="Helical" evidence="3">
    <location>
        <begin position="288"/>
        <end position="309"/>
    </location>
</feature>
<feature type="transmembrane region" description="Helical" evidence="3">
    <location>
        <begin position="12"/>
        <end position="36"/>
    </location>
</feature>
<dbReference type="GO" id="GO:0016301">
    <property type="term" value="F:kinase activity"/>
    <property type="evidence" value="ECO:0007669"/>
    <property type="project" value="UniProtKB-KW"/>
</dbReference>
<accession>A0ABQ0B560</accession>
<keyword evidence="3" id="KW-0472">Membrane</keyword>
<evidence type="ECO:0000256" key="3">
    <source>
        <dbReference type="SAM" id="Phobius"/>
    </source>
</evidence>
<evidence type="ECO:0000313" key="6">
    <source>
        <dbReference type="Proteomes" id="UP001600943"/>
    </source>
</evidence>
<dbReference type="InterPro" id="IPR005467">
    <property type="entry name" value="His_kinase_dom"/>
</dbReference>
<name>A0ABQ0B560_9FIRM</name>
<keyword evidence="2" id="KW-0902">Two-component regulatory system</keyword>
<dbReference type="EMBL" id="BAABYW010000001">
    <property type="protein sequence ID" value="GAA6406573.1"/>
    <property type="molecule type" value="Genomic_DNA"/>
</dbReference>
<dbReference type="SMART" id="SM00387">
    <property type="entry name" value="HATPase_c"/>
    <property type="match status" value="1"/>
</dbReference>
<dbReference type="InterPro" id="IPR036890">
    <property type="entry name" value="HATPase_C_sf"/>
</dbReference>
<dbReference type="Gene3D" id="3.30.565.10">
    <property type="entry name" value="Histidine kinase-like ATPase, C-terminal domain"/>
    <property type="match status" value="1"/>
</dbReference>
<dbReference type="InterPro" id="IPR050640">
    <property type="entry name" value="Bact_2-comp_sensor_kinase"/>
</dbReference>
<keyword evidence="3" id="KW-0812">Transmembrane</keyword>
<keyword evidence="6" id="KW-1185">Reference proteome</keyword>
<comment type="caution">
    <text evidence="5">The sequence shown here is derived from an EMBL/GenBank/DDBJ whole genome shotgun (WGS) entry which is preliminary data.</text>
</comment>
<reference evidence="5 6" key="1">
    <citation type="submission" date="2024-04" db="EMBL/GenBank/DDBJ databases">
        <title>Defined microbial consortia suppress multidrug-resistant proinflammatory Enterobacteriaceae via ecological control.</title>
        <authorList>
            <person name="Furuichi M."/>
            <person name="Kawaguchi T."/>
            <person name="Pust M."/>
            <person name="Yasuma K."/>
            <person name="Plichta D."/>
            <person name="Hasegawa N."/>
            <person name="Ohya T."/>
            <person name="Bhattarai S."/>
            <person name="Sasajima S."/>
            <person name="Aoto Y."/>
            <person name="Tuganbaev T."/>
            <person name="Yaginuma M."/>
            <person name="Ueda M."/>
            <person name="Okahashi N."/>
            <person name="Amafuji K."/>
            <person name="Kiridooshi Y."/>
            <person name="Sugita K."/>
            <person name="Strazar M."/>
            <person name="Skelly A."/>
            <person name="Suda W."/>
            <person name="Hattori M."/>
            <person name="Nakamoto N."/>
            <person name="Caballero S."/>
            <person name="Norman J."/>
            <person name="Olle B."/>
            <person name="Tanoue T."/>
            <person name="Arita M."/>
            <person name="Bucci V."/>
            <person name="Atarashi K."/>
            <person name="Xavier R."/>
            <person name="Honda K."/>
        </authorList>
    </citation>
    <scope>NUCLEOTIDE SEQUENCE [LARGE SCALE GENOMIC DNA]</scope>
    <source>
        <strain evidence="6">k04-0078-D8-1</strain>
    </source>
</reference>
<dbReference type="RefSeq" id="WP_390403513.1">
    <property type="nucleotide sequence ID" value="NZ_BAABYW010000001.1"/>
</dbReference>
<dbReference type="Pfam" id="PF06580">
    <property type="entry name" value="His_kinase"/>
    <property type="match status" value="1"/>
</dbReference>
<evidence type="ECO:0000256" key="2">
    <source>
        <dbReference type="ARBA" id="ARBA00023012"/>
    </source>
</evidence>
<sequence length="580" mass="66491">MKKKLSGISIKSKLLFLLVSVSLISVIILFIFTLYVSGEYEEKIYQIQRNNLKIVTENIEKELMGINEISQLLAFNDGVQDRLARGGTSGISDSLDYGLIRQKRDVYNLIKTYKGQSPYITSVIVYGKAETFNEGRAITAKDEGFAKEYQKRMNEAGTSTIWLPLEKQTAALTLVRVIPDIGNLSESDLGMIQIEINMEAIIQKQFEKELLTGNQLYLQILNGKQEIYHTGDMPDFPAMPVSSDGYQKVHVKGTDFFVTSFENSGMGWTYKTFLNINQVTGSVRNLKAVFVICMVVGVLMVAAASFHVFKVMMKHFNEMADKIKDFNQGEFLPETQYQDRKDEIGYVHQNFDHLLLELQNQIEENYVKQLLLKEAQLKALQQQLNPHFLFNTLQTISWSAKINHQKELGEIVDSLGKMMRFNLEENNALITLGSELGFIRHYVRIQNYRYQERLRVEYDVNEKLYEERIPKLAVQNVVENAIKYALETMMETCVIKIFTETEPDAFYLHVEDNGPGIRKEILRAKEELKGLNADGIGIGLVNIQQRMQLLFPPEYYFEVRNTGNGTRATFYLPRVNVKGA</sequence>
<proteinExistence type="predicted"/>
<keyword evidence="1 5" id="KW-0808">Transferase</keyword>
<evidence type="ECO:0000259" key="4">
    <source>
        <dbReference type="PROSITE" id="PS50109"/>
    </source>
</evidence>
<organism evidence="5 6">
    <name type="scientific">Blautia hominis</name>
    <dbReference type="NCBI Taxonomy" id="2025493"/>
    <lineage>
        <taxon>Bacteria</taxon>
        <taxon>Bacillati</taxon>
        <taxon>Bacillota</taxon>
        <taxon>Clostridia</taxon>
        <taxon>Lachnospirales</taxon>
        <taxon>Lachnospiraceae</taxon>
        <taxon>Blautia</taxon>
    </lineage>
</organism>